<gene>
    <name evidence="2" type="ORF">H8E19_04855</name>
</gene>
<proteinExistence type="predicted"/>
<dbReference type="PANTHER" id="PTHR46832">
    <property type="entry name" value="5'-METHYLTHIOADENOSINE/S-ADENOSYLHOMOCYSTEINE NUCLEOSIDASE"/>
    <property type="match status" value="1"/>
</dbReference>
<dbReference type="Gene3D" id="3.40.50.1580">
    <property type="entry name" value="Nucleoside phosphorylase domain"/>
    <property type="match status" value="1"/>
</dbReference>
<dbReference type="EMBL" id="JACNJD010000157">
    <property type="protein sequence ID" value="MBC8176713.1"/>
    <property type="molecule type" value="Genomic_DNA"/>
</dbReference>
<evidence type="ECO:0000313" key="2">
    <source>
        <dbReference type="EMBL" id="MBC8176713.1"/>
    </source>
</evidence>
<reference evidence="2 3" key="1">
    <citation type="submission" date="2020-08" db="EMBL/GenBank/DDBJ databases">
        <title>Bridging the membrane lipid divide: bacteria of the FCB group superphylum have the potential to synthesize archaeal ether lipids.</title>
        <authorList>
            <person name="Villanueva L."/>
            <person name="Von Meijenfeldt F.A.B."/>
            <person name="Westbye A.B."/>
            <person name="Yadav S."/>
            <person name="Hopmans E.C."/>
            <person name="Dutilh B.E."/>
            <person name="Sinninghe Damste J.S."/>
        </authorList>
    </citation>
    <scope>NUCLEOTIDE SEQUENCE [LARGE SCALE GENOMIC DNA]</scope>
    <source>
        <strain evidence="2">NIOZ-UU27</strain>
    </source>
</reference>
<dbReference type="GO" id="GO:0008930">
    <property type="term" value="F:methylthioadenosine nucleosidase activity"/>
    <property type="evidence" value="ECO:0007669"/>
    <property type="project" value="TreeGrafter"/>
</dbReference>
<evidence type="ECO:0000259" key="1">
    <source>
        <dbReference type="Pfam" id="PF01048"/>
    </source>
</evidence>
<dbReference type="InterPro" id="IPR000845">
    <property type="entry name" value="Nucleoside_phosphorylase_d"/>
</dbReference>
<accession>A0A8J6MWQ5</accession>
<evidence type="ECO:0000313" key="3">
    <source>
        <dbReference type="Proteomes" id="UP000650524"/>
    </source>
</evidence>
<comment type="caution">
    <text evidence="2">The sequence shown here is derived from an EMBL/GenBank/DDBJ whole genome shotgun (WGS) entry which is preliminary data.</text>
</comment>
<organism evidence="2 3">
    <name type="scientific">Candidatus Desulfacyla euxinica</name>
    <dbReference type="NCBI Taxonomy" id="2841693"/>
    <lineage>
        <taxon>Bacteria</taxon>
        <taxon>Deltaproteobacteria</taxon>
        <taxon>Candidatus Desulfacyla</taxon>
    </lineage>
</organism>
<dbReference type="AlphaFoldDB" id="A0A8J6MWQ5"/>
<dbReference type="GO" id="GO:0005829">
    <property type="term" value="C:cytosol"/>
    <property type="evidence" value="ECO:0007669"/>
    <property type="project" value="TreeGrafter"/>
</dbReference>
<dbReference type="PANTHER" id="PTHR46832:SF1">
    <property type="entry name" value="5'-METHYLTHIOADENOSINE_S-ADENOSYLHOMOCYSTEINE NUCLEOSIDASE"/>
    <property type="match status" value="1"/>
</dbReference>
<dbReference type="InterPro" id="IPR035994">
    <property type="entry name" value="Nucleoside_phosphorylase_sf"/>
</dbReference>
<dbReference type="GO" id="GO:0009116">
    <property type="term" value="P:nucleoside metabolic process"/>
    <property type="evidence" value="ECO:0007669"/>
    <property type="project" value="InterPro"/>
</dbReference>
<feature type="domain" description="Nucleoside phosphorylase" evidence="1">
    <location>
        <begin position="4"/>
        <end position="186"/>
    </location>
</feature>
<dbReference type="Pfam" id="PF01048">
    <property type="entry name" value="PNP_UDP_1"/>
    <property type="match status" value="1"/>
</dbReference>
<protein>
    <recommendedName>
        <fullName evidence="1">Nucleoside phosphorylase domain-containing protein</fullName>
    </recommendedName>
</protein>
<dbReference type="SUPFAM" id="SSF53167">
    <property type="entry name" value="Purine and uridine phosphorylases"/>
    <property type="match status" value="1"/>
</dbReference>
<dbReference type="Proteomes" id="UP000650524">
    <property type="component" value="Unassembled WGS sequence"/>
</dbReference>
<sequence length="257" mass="27843">MNSTIGLVVALPSEARALIGRGRWQHAEGHLFRRSHLNNRTHLIVVRSGLGMENAFLASQWLIAEGVVALGVSGVSGGLDPGLEPGDLVLADSIIQENGNTCQQIWEGNFKFVDISYAALIAKGIPTYRGPIITVQRAVLSARNKQALFTKTNALAVDMESAAVAAVAIKASIPFFALRTVCDAATRSIPIEIFDCLNQVGNVRLFHFLRMLLIRPALVSDLLRTRINFNAALATLGRAWHTQISSNLPALLKNTNQ</sequence>
<dbReference type="GO" id="GO:0008782">
    <property type="term" value="F:adenosylhomocysteine nucleosidase activity"/>
    <property type="evidence" value="ECO:0007669"/>
    <property type="project" value="TreeGrafter"/>
</dbReference>
<name>A0A8J6MWQ5_9DELT</name>
<dbReference type="GO" id="GO:0019284">
    <property type="term" value="P:L-methionine salvage from S-adenosylmethionine"/>
    <property type="evidence" value="ECO:0007669"/>
    <property type="project" value="TreeGrafter"/>
</dbReference>